<dbReference type="GO" id="GO:0006355">
    <property type="term" value="P:regulation of DNA-templated transcription"/>
    <property type="evidence" value="ECO:0007669"/>
    <property type="project" value="TreeGrafter"/>
</dbReference>
<evidence type="ECO:0000259" key="7">
    <source>
        <dbReference type="PROSITE" id="PS50110"/>
    </source>
</evidence>
<evidence type="ECO:0000256" key="4">
    <source>
        <dbReference type="ARBA" id="ARBA00023125"/>
    </source>
</evidence>
<keyword evidence="4" id="KW-0238">DNA-binding</keyword>
<dbReference type="GO" id="GO:0000156">
    <property type="term" value="F:phosphorelay response regulator activity"/>
    <property type="evidence" value="ECO:0007669"/>
    <property type="project" value="TreeGrafter"/>
</dbReference>
<evidence type="ECO:0000256" key="3">
    <source>
        <dbReference type="ARBA" id="ARBA00023015"/>
    </source>
</evidence>
<accession>M0AU84</accession>
<keyword evidence="9" id="KW-1185">Reference proteome</keyword>
<feature type="domain" description="Response regulatory" evidence="7">
    <location>
        <begin position="13"/>
        <end position="122"/>
    </location>
</feature>
<dbReference type="PATRIC" id="fig|1227492.4.peg.1712"/>
<dbReference type="Gene3D" id="3.40.50.2300">
    <property type="match status" value="1"/>
</dbReference>
<dbReference type="EMBL" id="AOIN01000047">
    <property type="protein sequence ID" value="ELZ00934.1"/>
    <property type="molecule type" value="Genomic_DNA"/>
</dbReference>
<dbReference type="InterPro" id="IPR013971">
    <property type="entry name" value="HalX_domain"/>
</dbReference>
<organism evidence="8 9">
    <name type="scientific">Natrialba chahannaoensis JCM 10990</name>
    <dbReference type="NCBI Taxonomy" id="1227492"/>
    <lineage>
        <taxon>Archaea</taxon>
        <taxon>Methanobacteriati</taxon>
        <taxon>Methanobacteriota</taxon>
        <taxon>Stenosarchaea group</taxon>
        <taxon>Halobacteria</taxon>
        <taxon>Halobacteriales</taxon>
        <taxon>Natrialbaceae</taxon>
        <taxon>Natrialba</taxon>
    </lineage>
</organism>
<dbReference type="Pfam" id="PF00072">
    <property type="entry name" value="Response_reg"/>
    <property type="match status" value="1"/>
</dbReference>
<keyword evidence="2" id="KW-0902">Two-component regulatory system</keyword>
<dbReference type="Proteomes" id="UP000011693">
    <property type="component" value="Unassembled WGS sequence"/>
</dbReference>
<dbReference type="STRING" id="1227492.C482_08738"/>
<dbReference type="InterPro" id="IPR039420">
    <property type="entry name" value="WalR-like"/>
</dbReference>
<dbReference type="InterPro" id="IPR001789">
    <property type="entry name" value="Sig_transdc_resp-reg_receiver"/>
</dbReference>
<dbReference type="SMART" id="SM00448">
    <property type="entry name" value="REC"/>
    <property type="match status" value="1"/>
</dbReference>
<dbReference type="PANTHER" id="PTHR48111">
    <property type="entry name" value="REGULATOR OF RPOS"/>
    <property type="match status" value="1"/>
</dbReference>
<dbReference type="PANTHER" id="PTHR48111:SF1">
    <property type="entry name" value="TWO-COMPONENT RESPONSE REGULATOR ORR33"/>
    <property type="match status" value="1"/>
</dbReference>
<keyword evidence="5" id="KW-0804">Transcription</keyword>
<evidence type="ECO:0000256" key="1">
    <source>
        <dbReference type="ARBA" id="ARBA00022553"/>
    </source>
</evidence>
<dbReference type="GO" id="GO:0032993">
    <property type="term" value="C:protein-DNA complex"/>
    <property type="evidence" value="ECO:0007669"/>
    <property type="project" value="TreeGrafter"/>
</dbReference>
<evidence type="ECO:0000256" key="6">
    <source>
        <dbReference type="PROSITE-ProRule" id="PRU00169"/>
    </source>
</evidence>
<keyword evidence="3" id="KW-0805">Transcription regulation</keyword>
<dbReference type="Pfam" id="PF08663">
    <property type="entry name" value="HalX"/>
    <property type="match status" value="1"/>
</dbReference>
<evidence type="ECO:0000256" key="5">
    <source>
        <dbReference type="ARBA" id="ARBA00023163"/>
    </source>
</evidence>
<sequence>MEQNGSPVGEESEVLVVDDEPRLADLFEGWLASKWSVSTAYSGEEALEKVSESVDLVLLDRRMPEQSGDDVLATIRSRGYDTRVVMVTAVDPDFDIIDMEFDDYLVKPVSKDELLDNVADVLERAAYESSVREYYSLASKRALLEKEKAEHELNESTAYQELLARIDDVAAETDRTISRLESHTDFADVFRDLDSGTDGVSSSRSPSSD</sequence>
<dbReference type="InterPro" id="IPR011006">
    <property type="entry name" value="CheY-like_superfamily"/>
</dbReference>
<keyword evidence="1 6" id="KW-0597">Phosphoprotein</keyword>
<dbReference type="AlphaFoldDB" id="M0AU84"/>
<dbReference type="PROSITE" id="PS50110">
    <property type="entry name" value="RESPONSE_REGULATORY"/>
    <property type="match status" value="1"/>
</dbReference>
<evidence type="ECO:0000313" key="8">
    <source>
        <dbReference type="EMBL" id="ELZ00934.1"/>
    </source>
</evidence>
<dbReference type="GO" id="GO:0005829">
    <property type="term" value="C:cytosol"/>
    <property type="evidence" value="ECO:0007669"/>
    <property type="project" value="TreeGrafter"/>
</dbReference>
<comment type="caution">
    <text evidence="8">The sequence shown here is derived from an EMBL/GenBank/DDBJ whole genome shotgun (WGS) entry which is preliminary data.</text>
</comment>
<gene>
    <name evidence="8" type="ORF">C482_08738</name>
</gene>
<feature type="modified residue" description="4-aspartylphosphate" evidence="6">
    <location>
        <position position="60"/>
    </location>
</feature>
<dbReference type="SUPFAM" id="SSF52172">
    <property type="entry name" value="CheY-like"/>
    <property type="match status" value="1"/>
</dbReference>
<proteinExistence type="predicted"/>
<name>M0AU84_9EURY</name>
<dbReference type="GO" id="GO:0000976">
    <property type="term" value="F:transcription cis-regulatory region binding"/>
    <property type="evidence" value="ECO:0007669"/>
    <property type="project" value="TreeGrafter"/>
</dbReference>
<evidence type="ECO:0000256" key="2">
    <source>
        <dbReference type="ARBA" id="ARBA00023012"/>
    </source>
</evidence>
<protein>
    <submittedName>
        <fullName evidence="8">Response regulator receiver protein</fullName>
    </submittedName>
</protein>
<evidence type="ECO:0000313" key="9">
    <source>
        <dbReference type="Proteomes" id="UP000011693"/>
    </source>
</evidence>
<reference evidence="8 9" key="1">
    <citation type="journal article" date="2014" name="PLoS Genet.">
        <title>Phylogenetically driven sequencing of extremely halophilic archaea reveals strategies for static and dynamic osmo-response.</title>
        <authorList>
            <person name="Becker E.A."/>
            <person name="Seitzer P.M."/>
            <person name="Tritt A."/>
            <person name="Larsen D."/>
            <person name="Krusor M."/>
            <person name="Yao A.I."/>
            <person name="Wu D."/>
            <person name="Madern D."/>
            <person name="Eisen J.A."/>
            <person name="Darling A.E."/>
            <person name="Facciotti M.T."/>
        </authorList>
    </citation>
    <scope>NUCLEOTIDE SEQUENCE [LARGE SCALE GENOMIC DNA]</scope>
    <source>
        <strain evidence="8 9">JCM 10990</strain>
    </source>
</reference>